<protein>
    <submittedName>
        <fullName evidence="2">Uncharacterized protein</fullName>
    </submittedName>
</protein>
<dbReference type="Proteomes" id="UP000784294">
    <property type="component" value="Unassembled WGS sequence"/>
</dbReference>
<feature type="transmembrane region" description="Helical" evidence="1">
    <location>
        <begin position="73"/>
        <end position="96"/>
    </location>
</feature>
<dbReference type="AlphaFoldDB" id="A0A3S5B1V6"/>
<gene>
    <name evidence="2" type="ORF">PXEA_LOCUS27654</name>
</gene>
<evidence type="ECO:0000256" key="1">
    <source>
        <dbReference type="SAM" id="Phobius"/>
    </source>
</evidence>
<name>A0A3S5B1V6_9PLAT</name>
<accession>A0A3S5B1V6</accession>
<evidence type="ECO:0000313" key="2">
    <source>
        <dbReference type="EMBL" id="VEL34214.1"/>
    </source>
</evidence>
<keyword evidence="1" id="KW-0812">Transmembrane</keyword>
<keyword evidence="1" id="KW-1133">Transmembrane helix</keyword>
<dbReference type="EMBL" id="CAAALY010247210">
    <property type="protein sequence ID" value="VEL34214.1"/>
    <property type="molecule type" value="Genomic_DNA"/>
</dbReference>
<keyword evidence="1" id="KW-0472">Membrane</keyword>
<reference evidence="2" key="1">
    <citation type="submission" date="2018-11" db="EMBL/GenBank/DDBJ databases">
        <authorList>
            <consortium name="Pathogen Informatics"/>
        </authorList>
    </citation>
    <scope>NUCLEOTIDE SEQUENCE</scope>
</reference>
<proteinExistence type="predicted"/>
<evidence type="ECO:0000313" key="3">
    <source>
        <dbReference type="Proteomes" id="UP000784294"/>
    </source>
</evidence>
<comment type="caution">
    <text evidence="2">The sequence shown here is derived from an EMBL/GenBank/DDBJ whole genome shotgun (WGS) entry which is preliminary data.</text>
</comment>
<organism evidence="2 3">
    <name type="scientific">Protopolystoma xenopodis</name>
    <dbReference type="NCBI Taxonomy" id="117903"/>
    <lineage>
        <taxon>Eukaryota</taxon>
        <taxon>Metazoa</taxon>
        <taxon>Spiralia</taxon>
        <taxon>Lophotrochozoa</taxon>
        <taxon>Platyhelminthes</taxon>
        <taxon>Monogenea</taxon>
        <taxon>Polyopisthocotylea</taxon>
        <taxon>Polystomatidea</taxon>
        <taxon>Polystomatidae</taxon>
        <taxon>Protopolystoma</taxon>
    </lineage>
</organism>
<sequence length="151" mass="16820">MLEPSILPTSCSSAFLQASYFMHFGLYARRVSLPYSLGMRESTLSQFQKRRQEAKYPTTQSTRSLPLFVSSRIPFSFTLLFVHLLFASTCGLPLVIRQVNHPNGINCFGRLVLPPLSIPSTPVSACISACECACNLSRSCETRCGEFSLKR</sequence>
<keyword evidence="3" id="KW-1185">Reference proteome</keyword>